<name>A0A967KI60_9PROT</name>
<gene>
    <name evidence="2" type="ORF">HBA54_25480</name>
</gene>
<sequence>MAKIAGLFIVAILLAACAGPQPSLYAPKESRDGYAEETLPKGLYRVSFQGNRVTSRQKTETYALFRAAELTLELGAEAFVVHDKFTERLTKVTRERAYGPWGYPRYGRYHRRPYGYGATSVVESETTTFVTTLTVEPYSGPQPEDGFQAHDARAVLTRLAAQIVRPSTEQTP</sequence>
<reference evidence="2" key="1">
    <citation type="submission" date="2020-03" db="EMBL/GenBank/DDBJ databases">
        <title>Genome of Pelagibius litoralis DSM 21314T.</title>
        <authorList>
            <person name="Wang G."/>
        </authorList>
    </citation>
    <scope>NUCLEOTIDE SEQUENCE</scope>
    <source>
        <strain evidence="2">DSM 21314</strain>
    </source>
</reference>
<feature type="signal peptide" evidence="1">
    <location>
        <begin position="1"/>
        <end position="18"/>
    </location>
</feature>
<dbReference type="Proteomes" id="UP000761264">
    <property type="component" value="Unassembled WGS sequence"/>
</dbReference>
<dbReference type="PROSITE" id="PS51257">
    <property type="entry name" value="PROKAR_LIPOPROTEIN"/>
    <property type="match status" value="1"/>
</dbReference>
<comment type="caution">
    <text evidence="2">The sequence shown here is derived from an EMBL/GenBank/DDBJ whole genome shotgun (WGS) entry which is preliminary data.</text>
</comment>
<dbReference type="AlphaFoldDB" id="A0A967KI60"/>
<dbReference type="NCBIfam" id="NF047637">
    <property type="entry name" value="lipo_CC0125"/>
    <property type="match status" value="1"/>
</dbReference>
<evidence type="ECO:0000313" key="3">
    <source>
        <dbReference type="Proteomes" id="UP000761264"/>
    </source>
</evidence>
<organism evidence="2 3">
    <name type="scientific">Pelagibius litoralis</name>
    <dbReference type="NCBI Taxonomy" id="374515"/>
    <lineage>
        <taxon>Bacteria</taxon>
        <taxon>Pseudomonadati</taxon>
        <taxon>Pseudomonadota</taxon>
        <taxon>Alphaproteobacteria</taxon>
        <taxon>Rhodospirillales</taxon>
        <taxon>Rhodovibrionaceae</taxon>
        <taxon>Pelagibius</taxon>
    </lineage>
</organism>
<evidence type="ECO:0008006" key="4">
    <source>
        <dbReference type="Google" id="ProtNLM"/>
    </source>
</evidence>
<keyword evidence="3" id="KW-1185">Reference proteome</keyword>
<dbReference type="RefSeq" id="WP_167230417.1">
    <property type="nucleotide sequence ID" value="NZ_JAAQPH010000028.1"/>
</dbReference>
<protein>
    <recommendedName>
        <fullName evidence="4">DUF4136 domain-containing protein</fullName>
    </recommendedName>
</protein>
<accession>A0A967KI60</accession>
<evidence type="ECO:0000256" key="1">
    <source>
        <dbReference type="SAM" id="SignalP"/>
    </source>
</evidence>
<evidence type="ECO:0000313" key="2">
    <source>
        <dbReference type="EMBL" id="NIA71956.1"/>
    </source>
</evidence>
<feature type="chain" id="PRO_5037996557" description="DUF4136 domain-containing protein" evidence="1">
    <location>
        <begin position="19"/>
        <end position="172"/>
    </location>
</feature>
<proteinExistence type="predicted"/>
<keyword evidence="1" id="KW-0732">Signal</keyword>
<dbReference type="EMBL" id="JAAQPH010000028">
    <property type="protein sequence ID" value="NIA71956.1"/>
    <property type="molecule type" value="Genomic_DNA"/>
</dbReference>